<dbReference type="Gene3D" id="2.60.120.590">
    <property type="entry name" value="Alpha-ketoglutarate-dependent dioxygenase AlkB-like"/>
    <property type="match status" value="1"/>
</dbReference>
<proteinExistence type="predicted"/>
<dbReference type="InterPro" id="IPR005123">
    <property type="entry name" value="Oxoglu/Fe-dep_dioxygenase_dom"/>
</dbReference>
<dbReference type="Pfam" id="PF13532">
    <property type="entry name" value="2OG-FeII_Oxy_2"/>
    <property type="match status" value="1"/>
</dbReference>
<name>A0A6J6F307_9ZZZZ</name>
<dbReference type="EMBL" id="CAEZTS010000068">
    <property type="protein sequence ID" value="CAB4579238.1"/>
    <property type="molecule type" value="Genomic_DNA"/>
</dbReference>
<dbReference type="GO" id="GO:0140097">
    <property type="term" value="F:catalytic activity, acting on DNA"/>
    <property type="evidence" value="ECO:0007669"/>
    <property type="project" value="UniProtKB-ARBA"/>
</dbReference>
<comment type="cofactor">
    <cofactor evidence="1">
        <name>Fe(2+)</name>
        <dbReference type="ChEBI" id="CHEBI:29033"/>
    </cofactor>
</comment>
<evidence type="ECO:0000256" key="1">
    <source>
        <dbReference type="ARBA" id="ARBA00001954"/>
    </source>
</evidence>
<dbReference type="InterPro" id="IPR027450">
    <property type="entry name" value="AlkB-like"/>
</dbReference>
<dbReference type="InterPro" id="IPR037151">
    <property type="entry name" value="AlkB-like_sf"/>
</dbReference>
<sequence length="197" mass="22764">MTLFDRGDVRQLLPYDGEVWYHTDVFTLTEAREHLIALVDETPWESRNIVLFGREVPQPRLACWYGDRAYTYSGLTLEPRDFTPRLRELAEVAAGFADCSFNTVLANLYRDGHDSMGWHADDERELGSEPVIASLSFGAVRRFRFRHRESREVVEVALEPGSVLVMRGLTQHCWMHDLPKTTKVTEPRVNLTFRHIA</sequence>
<evidence type="ECO:0000256" key="8">
    <source>
        <dbReference type="ARBA" id="ARBA00023204"/>
    </source>
</evidence>
<feature type="domain" description="Fe2OG dioxygenase" evidence="9">
    <location>
        <begin position="100"/>
        <end position="197"/>
    </location>
</feature>
<dbReference type="FunFam" id="2.60.120.590:FF:000004">
    <property type="entry name" value="DNA oxidative demethylase ALKBH2"/>
    <property type="match status" value="1"/>
</dbReference>
<evidence type="ECO:0000259" key="9">
    <source>
        <dbReference type="PROSITE" id="PS51471"/>
    </source>
</evidence>
<evidence type="ECO:0000256" key="3">
    <source>
        <dbReference type="ARBA" id="ARBA00022763"/>
    </source>
</evidence>
<dbReference type="GO" id="GO:0032451">
    <property type="term" value="F:demethylase activity"/>
    <property type="evidence" value="ECO:0007669"/>
    <property type="project" value="UniProtKB-ARBA"/>
</dbReference>
<keyword evidence="4" id="KW-0460">Magnesium</keyword>
<dbReference type="GO" id="GO:0016705">
    <property type="term" value="F:oxidoreductase activity, acting on paired donors, with incorporation or reduction of molecular oxygen"/>
    <property type="evidence" value="ECO:0007669"/>
    <property type="project" value="UniProtKB-ARBA"/>
</dbReference>
<dbReference type="PROSITE" id="PS51471">
    <property type="entry name" value="FE2OG_OXY"/>
    <property type="match status" value="1"/>
</dbReference>
<organism evidence="10">
    <name type="scientific">freshwater metagenome</name>
    <dbReference type="NCBI Taxonomy" id="449393"/>
    <lineage>
        <taxon>unclassified sequences</taxon>
        <taxon>metagenomes</taxon>
        <taxon>ecological metagenomes</taxon>
    </lineage>
</organism>
<keyword evidence="2" id="KW-0479">Metal-binding</keyword>
<gene>
    <name evidence="10" type="ORF">UFOPK1722_00903</name>
</gene>
<reference evidence="10" key="1">
    <citation type="submission" date="2020-05" db="EMBL/GenBank/DDBJ databases">
        <authorList>
            <person name="Chiriac C."/>
            <person name="Salcher M."/>
            <person name="Ghai R."/>
            <person name="Kavagutti S V."/>
        </authorList>
    </citation>
    <scope>NUCLEOTIDE SEQUENCE</scope>
</reference>
<dbReference type="GO" id="GO:0006307">
    <property type="term" value="P:DNA alkylation repair"/>
    <property type="evidence" value="ECO:0007669"/>
    <property type="project" value="InterPro"/>
</dbReference>
<evidence type="ECO:0000256" key="2">
    <source>
        <dbReference type="ARBA" id="ARBA00022723"/>
    </source>
</evidence>
<keyword evidence="5" id="KW-0223">Dioxygenase</keyword>
<dbReference type="PANTHER" id="PTHR31212:SF4">
    <property type="entry name" value="ALPHA-KETOGLUTARATE-DEPENDENT DIOXYGENASE ALKB HOMOLOG 3"/>
    <property type="match status" value="1"/>
</dbReference>
<keyword evidence="8" id="KW-0234">DNA repair</keyword>
<protein>
    <submittedName>
        <fullName evidence="10">Unannotated protein</fullName>
    </submittedName>
</protein>
<keyword evidence="3" id="KW-0227">DNA damage</keyword>
<evidence type="ECO:0000256" key="4">
    <source>
        <dbReference type="ARBA" id="ARBA00022842"/>
    </source>
</evidence>
<dbReference type="GO" id="GO:0051213">
    <property type="term" value="F:dioxygenase activity"/>
    <property type="evidence" value="ECO:0007669"/>
    <property type="project" value="UniProtKB-KW"/>
</dbReference>
<accession>A0A6J6F307</accession>
<keyword evidence="7" id="KW-0408">Iron</keyword>
<evidence type="ECO:0000256" key="5">
    <source>
        <dbReference type="ARBA" id="ARBA00022964"/>
    </source>
</evidence>
<evidence type="ECO:0000256" key="6">
    <source>
        <dbReference type="ARBA" id="ARBA00023002"/>
    </source>
</evidence>
<dbReference type="InterPro" id="IPR032854">
    <property type="entry name" value="ALKBH3"/>
</dbReference>
<dbReference type="SUPFAM" id="SSF51197">
    <property type="entry name" value="Clavaminate synthase-like"/>
    <property type="match status" value="1"/>
</dbReference>
<evidence type="ECO:0000313" key="10">
    <source>
        <dbReference type="EMBL" id="CAB4579238.1"/>
    </source>
</evidence>
<dbReference type="GO" id="GO:0046872">
    <property type="term" value="F:metal ion binding"/>
    <property type="evidence" value="ECO:0007669"/>
    <property type="project" value="UniProtKB-KW"/>
</dbReference>
<evidence type="ECO:0000256" key="7">
    <source>
        <dbReference type="ARBA" id="ARBA00023004"/>
    </source>
</evidence>
<keyword evidence="6" id="KW-0560">Oxidoreductase</keyword>
<dbReference type="GO" id="GO:0016787">
    <property type="term" value="F:hydrolase activity"/>
    <property type="evidence" value="ECO:0007669"/>
    <property type="project" value="UniProtKB-ARBA"/>
</dbReference>
<dbReference type="AlphaFoldDB" id="A0A6J6F307"/>
<dbReference type="PANTHER" id="PTHR31212">
    <property type="entry name" value="ALPHA-KETOGLUTARATE-DEPENDENT DIOXYGENASE ALKB HOMOLOG 3"/>
    <property type="match status" value="1"/>
</dbReference>